<gene>
    <name evidence="2" type="ORF">PXEA_LOCUS31473</name>
</gene>
<protein>
    <submittedName>
        <fullName evidence="2">Uncharacterized protein</fullName>
    </submittedName>
</protein>
<name>A0A448XJE6_9PLAT</name>
<keyword evidence="1" id="KW-0812">Transmembrane</keyword>
<dbReference type="AlphaFoldDB" id="A0A448XJE6"/>
<keyword evidence="3" id="KW-1185">Reference proteome</keyword>
<dbReference type="EMBL" id="CAAALY010256684">
    <property type="protein sequence ID" value="VEL38033.1"/>
    <property type="molecule type" value="Genomic_DNA"/>
</dbReference>
<organism evidence="2 3">
    <name type="scientific">Protopolystoma xenopodis</name>
    <dbReference type="NCBI Taxonomy" id="117903"/>
    <lineage>
        <taxon>Eukaryota</taxon>
        <taxon>Metazoa</taxon>
        <taxon>Spiralia</taxon>
        <taxon>Lophotrochozoa</taxon>
        <taxon>Platyhelminthes</taxon>
        <taxon>Monogenea</taxon>
        <taxon>Polyopisthocotylea</taxon>
        <taxon>Polystomatidea</taxon>
        <taxon>Polystomatidae</taxon>
        <taxon>Protopolystoma</taxon>
    </lineage>
</organism>
<dbReference type="Proteomes" id="UP000784294">
    <property type="component" value="Unassembled WGS sequence"/>
</dbReference>
<keyword evidence="1" id="KW-0472">Membrane</keyword>
<evidence type="ECO:0000256" key="1">
    <source>
        <dbReference type="SAM" id="Phobius"/>
    </source>
</evidence>
<evidence type="ECO:0000313" key="3">
    <source>
        <dbReference type="Proteomes" id="UP000784294"/>
    </source>
</evidence>
<reference evidence="2" key="1">
    <citation type="submission" date="2018-11" db="EMBL/GenBank/DDBJ databases">
        <authorList>
            <consortium name="Pathogen Informatics"/>
        </authorList>
    </citation>
    <scope>NUCLEOTIDE SEQUENCE</scope>
</reference>
<feature type="transmembrane region" description="Helical" evidence="1">
    <location>
        <begin position="60"/>
        <end position="78"/>
    </location>
</feature>
<proteinExistence type="predicted"/>
<evidence type="ECO:0000313" key="2">
    <source>
        <dbReference type="EMBL" id="VEL38033.1"/>
    </source>
</evidence>
<keyword evidence="1" id="KW-1133">Transmembrane helix</keyword>
<accession>A0A448XJE6</accession>
<comment type="caution">
    <text evidence="2">The sequence shown here is derived from an EMBL/GenBank/DDBJ whole genome shotgun (WGS) entry which is preliminary data.</text>
</comment>
<feature type="transmembrane region" description="Helical" evidence="1">
    <location>
        <begin position="21"/>
        <end position="40"/>
    </location>
</feature>
<sequence>MPPTCQLDVASLVQFYRFHSSLASMIFILALVYCLVARHLDFFSKLPTTLYTAATSAADVVNAVAVAVAIAVAVAVTVKKSFFSAFTFGGAQQSKRDYSAFRSLSAYMATGVSMLPEVTGAKAEPPA</sequence>